<proteinExistence type="predicted"/>
<reference evidence="3" key="1">
    <citation type="journal article" date="2019" name="Int. J. Syst. Evol. Microbiol.">
        <title>The Global Catalogue of Microorganisms (GCM) 10K type strain sequencing project: providing services to taxonomists for standard genome sequencing and annotation.</title>
        <authorList>
            <consortium name="The Broad Institute Genomics Platform"/>
            <consortium name="The Broad Institute Genome Sequencing Center for Infectious Disease"/>
            <person name="Wu L."/>
            <person name="Ma J."/>
        </authorList>
    </citation>
    <scope>NUCLEOTIDE SEQUENCE [LARGE SCALE GENOMIC DNA]</scope>
    <source>
        <strain evidence="3">CCUG 62953</strain>
    </source>
</reference>
<protein>
    <submittedName>
        <fullName evidence="2">ImuA family protein</fullName>
    </submittedName>
</protein>
<evidence type="ECO:0000313" key="3">
    <source>
        <dbReference type="Proteomes" id="UP001597135"/>
    </source>
</evidence>
<evidence type="ECO:0000313" key="2">
    <source>
        <dbReference type="EMBL" id="MFD1344756.1"/>
    </source>
</evidence>
<evidence type="ECO:0000256" key="1">
    <source>
        <dbReference type="SAM" id="MobiDB-lite"/>
    </source>
</evidence>
<dbReference type="SUPFAM" id="SSF52540">
    <property type="entry name" value="P-loop containing nucleoside triphosphate hydrolases"/>
    <property type="match status" value="1"/>
</dbReference>
<dbReference type="EMBL" id="JBHTMU010000070">
    <property type="protein sequence ID" value="MFD1344756.1"/>
    <property type="molecule type" value="Genomic_DNA"/>
</dbReference>
<name>A0ABW3ZNM1_9RHOB</name>
<keyword evidence="3" id="KW-1185">Reference proteome</keyword>
<gene>
    <name evidence="2" type="ORF">ACFQ4E_20170</name>
</gene>
<dbReference type="InterPro" id="IPR027417">
    <property type="entry name" value="P-loop_NTPase"/>
</dbReference>
<comment type="caution">
    <text evidence="2">The sequence shown here is derived from an EMBL/GenBank/DDBJ whole genome shotgun (WGS) entry which is preliminary data.</text>
</comment>
<feature type="region of interest" description="Disordered" evidence="1">
    <location>
        <begin position="183"/>
        <end position="202"/>
    </location>
</feature>
<accession>A0ABW3ZNM1</accession>
<dbReference type="Proteomes" id="UP001597135">
    <property type="component" value="Unassembled WGS sequence"/>
</dbReference>
<dbReference type="Gene3D" id="3.40.50.300">
    <property type="entry name" value="P-loop containing nucleotide triphosphate hydrolases"/>
    <property type="match status" value="1"/>
</dbReference>
<dbReference type="RefSeq" id="WP_386806332.1">
    <property type="nucleotide sequence ID" value="NZ_JBHTMU010000070.1"/>
</dbReference>
<organism evidence="2 3">
    <name type="scientific">Litorisediminicola beolgyonensis</name>
    <dbReference type="NCBI Taxonomy" id="1173614"/>
    <lineage>
        <taxon>Bacteria</taxon>
        <taxon>Pseudomonadati</taxon>
        <taxon>Pseudomonadota</taxon>
        <taxon>Alphaproteobacteria</taxon>
        <taxon>Rhodobacterales</taxon>
        <taxon>Paracoccaceae</taxon>
        <taxon>Litorisediminicola</taxon>
    </lineage>
</organism>
<sequence length="202" mass="21452">MTAALAPLLSRRSHRTGPALTLGPDIALAQGRVHEICGRARRSLALRLAAETEGPVVWIAPSWGTDPLGLDGVAALVAPARLVFLSPARTEDQLWCLEESLRSGMVPLVVADLSEPPALTPVRRLHLAAEAGTAEGGPPPTGLLLTPREGGAPGVETRFRIEPDHAPGETRWRLDRLRARMAPPRSWTLGPGMTVAPEHAPA</sequence>